<dbReference type="InterPro" id="IPR018060">
    <property type="entry name" value="HTH_AraC"/>
</dbReference>
<keyword evidence="6" id="KW-1185">Reference proteome</keyword>
<accession>A0ABP8TFY5</accession>
<dbReference type="RefSeq" id="WP_345353666.1">
    <property type="nucleotide sequence ID" value="NZ_BAABHJ010000005.1"/>
</dbReference>
<reference evidence="6" key="1">
    <citation type="journal article" date="2019" name="Int. J. Syst. Evol. Microbiol.">
        <title>The Global Catalogue of Microorganisms (GCM) 10K type strain sequencing project: providing services to taxonomists for standard genome sequencing and annotation.</title>
        <authorList>
            <consortium name="The Broad Institute Genomics Platform"/>
            <consortium name="The Broad Institute Genome Sequencing Center for Infectious Disease"/>
            <person name="Wu L."/>
            <person name="Ma J."/>
        </authorList>
    </citation>
    <scope>NUCLEOTIDE SEQUENCE [LARGE SCALE GENOMIC DNA]</scope>
    <source>
        <strain evidence="6">JCM 17938</strain>
    </source>
</reference>
<gene>
    <name evidence="5" type="ORF">GCM10023195_19970</name>
</gene>
<name>A0ABP8TFY5_9ACTN</name>
<evidence type="ECO:0000259" key="4">
    <source>
        <dbReference type="PROSITE" id="PS01124"/>
    </source>
</evidence>
<dbReference type="InterPro" id="IPR009057">
    <property type="entry name" value="Homeodomain-like_sf"/>
</dbReference>
<dbReference type="Pfam" id="PF12833">
    <property type="entry name" value="HTH_18"/>
    <property type="match status" value="1"/>
</dbReference>
<feature type="domain" description="HTH araC/xylS-type" evidence="4">
    <location>
        <begin position="210"/>
        <end position="311"/>
    </location>
</feature>
<evidence type="ECO:0000313" key="6">
    <source>
        <dbReference type="Proteomes" id="UP001500212"/>
    </source>
</evidence>
<dbReference type="PANTHER" id="PTHR46796:SF6">
    <property type="entry name" value="ARAC SUBFAMILY"/>
    <property type="match status" value="1"/>
</dbReference>
<keyword evidence="1" id="KW-0805">Transcription regulation</keyword>
<keyword evidence="3" id="KW-0804">Transcription</keyword>
<dbReference type="Gene3D" id="1.10.10.60">
    <property type="entry name" value="Homeodomain-like"/>
    <property type="match status" value="1"/>
</dbReference>
<dbReference type="EMBL" id="BAABHJ010000005">
    <property type="protein sequence ID" value="GAA4605695.1"/>
    <property type="molecule type" value="Genomic_DNA"/>
</dbReference>
<dbReference type="Pfam" id="PF14525">
    <property type="entry name" value="AraC_binding_2"/>
    <property type="match status" value="1"/>
</dbReference>
<evidence type="ECO:0000313" key="5">
    <source>
        <dbReference type="EMBL" id="GAA4605695.1"/>
    </source>
</evidence>
<dbReference type="Proteomes" id="UP001500212">
    <property type="component" value="Unassembled WGS sequence"/>
</dbReference>
<dbReference type="SMART" id="SM00342">
    <property type="entry name" value="HTH_ARAC"/>
    <property type="match status" value="1"/>
</dbReference>
<dbReference type="InterPro" id="IPR035418">
    <property type="entry name" value="AraC-bd_2"/>
</dbReference>
<dbReference type="InterPro" id="IPR050204">
    <property type="entry name" value="AraC_XylS_family_regulators"/>
</dbReference>
<sequence length="323" mass="34742">MPAESAAVRLQRPEDLQAVASSILVPLRVTAPVDAAFPGRFRATVDSAHVGPVILAHIRGAAHQVTREADHISSTDGELLKVTLHRSGPADVFQDDRTRRARAGDLVVFDTARPYRLTVTDACDVIVIAVPRTMLGANADVISRRAAMPVPCEAGTRAVIAAFFSDLAERIDDLPGGSNLHLADALASLLVATFTDTSPQRVEVTADLTDRITAYTIANLGDPALSVESVARRHGISPRYLHRLFQRRGITFAAWVRQERLIRIRRDLQDPALATRTAAAIAARWGIPDSGHLSRALKKEFGLSAAGIRRTSPPSGNGRGADL</sequence>
<comment type="caution">
    <text evidence="5">The sequence shown here is derived from an EMBL/GenBank/DDBJ whole genome shotgun (WGS) entry which is preliminary data.</text>
</comment>
<evidence type="ECO:0000256" key="3">
    <source>
        <dbReference type="ARBA" id="ARBA00023163"/>
    </source>
</evidence>
<organism evidence="5 6">
    <name type="scientific">Actinoallomurus liliacearum</name>
    <dbReference type="NCBI Taxonomy" id="1080073"/>
    <lineage>
        <taxon>Bacteria</taxon>
        <taxon>Bacillati</taxon>
        <taxon>Actinomycetota</taxon>
        <taxon>Actinomycetes</taxon>
        <taxon>Streptosporangiales</taxon>
        <taxon>Thermomonosporaceae</taxon>
        <taxon>Actinoallomurus</taxon>
    </lineage>
</organism>
<evidence type="ECO:0000256" key="1">
    <source>
        <dbReference type="ARBA" id="ARBA00023015"/>
    </source>
</evidence>
<keyword evidence="2" id="KW-0238">DNA-binding</keyword>
<evidence type="ECO:0000256" key="2">
    <source>
        <dbReference type="ARBA" id="ARBA00023125"/>
    </source>
</evidence>
<proteinExistence type="predicted"/>
<dbReference type="PROSITE" id="PS01124">
    <property type="entry name" value="HTH_ARAC_FAMILY_2"/>
    <property type="match status" value="1"/>
</dbReference>
<dbReference type="PANTHER" id="PTHR46796">
    <property type="entry name" value="HTH-TYPE TRANSCRIPTIONAL ACTIVATOR RHAS-RELATED"/>
    <property type="match status" value="1"/>
</dbReference>
<dbReference type="SUPFAM" id="SSF46689">
    <property type="entry name" value="Homeodomain-like"/>
    <property type="match status" value="1"/>
</dbReference>
<protein>
    <submittedName>
        <fullName evidence="5">Helix-turn-helix domain-containing protein</fullName>
    </submittedName>
</protein>